<feature type="region of interest" description="Disordered" evidence="2">
    <location>
        <begin position="1164"/>
        <end position="1192"/>
    </location>
</feature>
<sequence>MLRRRGVGVDRRTIPVSSPAGAAAAPWSTPTAAAAVAFLDGLGCTGSAATDAAGPEASTPSRGPAASAAPATVAARAAELAAAGMPLLLVGLGDAVVPPCLGGACPDAVVLDLRGVMDPQEGIAASMSGVRVGSVAQPAASEALTRACELTKSADVVGFVPPMGMWDAGQVECAMSTFFGFKASSLIALDALADYVASWTPVVGPGSPNSTEDMEALAEATGGSVLSLAGYRPREIQLAKSMSSNGIPRRVIIVSDDSYLQLTETLASGLKRDGHDTHIANKALRRLAQMEASAAAASAGLPELSQYTAAAGGGDGGALSGAGGGARRRSDGWAGDADPASIDSYVRDAIAWAAGPAAHDGEAVPKPSEEPFVGGADAYATGLPDLDETSAAEPVEEERYGALVVVMTDESLRLHPPSPTMRLVVAARRVNLRIVPLKVRHPLVPPAIVAPLQYLDFSRVLLGRTVTQHQLFRERAKALSDTLRSRRPTAEGQWKLAQQLCQVTQSADDGAGDGAGGAMLSRRAWFHDEVAAWAASPTGAPVRIYDSEPGYGRSSIANDMRDTNPSVIAAHFASSANVQSRDLRLSILRLVFALSARIGDDHSSLLCPGGRARKVNVPGGRVMTLAEFVENAEPEDLAAELIPPLVRRIAEGSAEPSRKSLRRAGASARLHPVMTPEHGRKSVADSPSERTAHFLRHAQTTMVKSSRHLAANPGVARQLPAHRHAITSSGVHTTAGLGPACTSADAGAGGSVDNDNDDDDDDDDDDEDDDSAASRQLILIDGIDLLELDGSPAPKRVARVLTRLGQLLASSGVALLAFGRRYVDWKQQLGQTGQSPAAAAGHSTATATATATAAGEGSGASFAAAAASAIAATGALPYVEVVGLCREDTAAKCKADVRVAVRTALRIDPGALRGDGTATPPAPRDRAGGRDSKAYFTPQAIRSSHAERLVDTRGGGGAGERGHSGGRVPRAALDGQPPPLAASGSVGSGPSSADFVDHVAELISRRSGPDFAMAFGLVAVARSGAIPRTITSESELPAQEEALQQALDLQMRDADSLRLRVPTAAALSVAAAAAEPLPANCVLSMALGQTFKANSKKLLRVLCRSFQVVGDRSLLRAWDQQWLQWAAGYSNGRSVDGHQRLARWAIENVERAVNKFNGDWSSGGASPAGAAPGAGAAGSAPSAGPALPSHTANPDVGEALIEALQSEPDCEYGLYHAQHHADICKGELLSRWTRLLSTHPALRFAVEVSRLRRAGHARVHHGPMSRPAAESRLRGPPPGAFLVRYSARANGDVVSFSNRPGSSANAFSHNVVYKLEDGTFATKSRPAATDLVYKDICALLGFYIANRTLSTPVLATQPARDAKP</sequence>
<feature type="compositionally biased region" description="Acidic residues" evidence="2">
    <location>
        <begin position="754"/>
        <end position="771"/>
    </location>
</feature>
<dbReference type="SUPFAM" id="SSF55550">
    <property type="entry name" value="SH2 domain"/>
    <property type="match status" value="1"/>
</dbReference>
<dbReference type="PROSITE" id="PS50001">
    <property type="entry name" value="SH2"/>
    <property type="match status" value="1"/>
</dbReference>
<dbReference type="InterPro" id="IPR036860">
    <property type="entry name" value="SH2_dom_sf"/>
</dbReference>
<keyword evidence="1" id="KW-0727">SH2 domain</keyword>
<evidence type="ECO:0000256" key="2">
    <source>
        <dbReference type="SAM" id="MobiDB-lite"/>
    </source>
</evidence>
<dbReference type="Pfam" id="PF00017">
    <property type="entry name" value="SH2"/>
    <property type="match status" value="1"/>
</dbReference>
<dbReference type="InterPro" id="IPR000980">
    <property type="entry name" value="SH2"/>
</dbReference>
<feature type="region of interest" description="Disordered" evidence="2">
    <location>
        <begin position="945"/>
        <end position="989"/>
    </location>
</feature>
<feature type="region of interest" description="Disordered" evidence="2">
    <location>
        <begin position="910"/>
        <end position="932"/>
    </location>
</feature>
<reference evidence="4 5" key="1">
    <citation type="submission" date="2019-07" db="EMBL/GenBank/DDBJ databases">
        <title>Genomes of Cafeteria roenbergensis.</title>
        <authorList>
            <person name="Fischer M.G."/>
            <person name="Hackl T."/>
            <person name="Roman M."/>
        </authorList>
    </citation>
    <scope>NUCLEOTIDE SEQUENCE [LARGE SCALE GENOMIC DNA]</scope>
    <source>
        <strain evidence="4 5">BVI</strain>
    </source>
</reference>
<gene>
    <name evidence="4" type="ORF">FNF29_05436</name>
</gene>
<accession>A0A5A8CAR1</accession>
<keyword evidence="5" id="KW-1185">Reference proteome</keyword>
<feature type="compositionally biased region" description="Basic and acidic residues" evidence="2">
    <location>
        <begin position="677"/>
        <end position="689"/>
    </location>
</feature>
<evidence type="ECO:0000313" key="5">
    <source>
        <dbReference type="Proteomes" id="UP000323011"/>
    </source>
</evidence>
<dbReference type="SMART" id="SM00252">
    <property type="entry name" value="SH2"/>
    <property type="match status" value="1"/>
</dbReference>
<organism evidence="4 5">
    <name type="scientific">Cafeteria roenbergensis</name>
    <name type="common">Marine flagellate</name>
    <dbReference type="NCBI Taxonomy" id="33653"/>
    <lineage>
        <taxon>Eukaryota</taxon>
        <taxon>Sar</taxon>
        <taxon>Stramenopiles</taxon>
        <taxon>Bigyra</taxon>
        <taxon>Opalozoa</taxon>
        <taxon>Bicosoecida</taxon>
        <taxon>Cafeteriaceae</taxon>
        <taxon>Cafeteria</taxon>
    </lineage>
</organism>
<protein>
    <recommendedName>
        <fullName evidence="3">SH2 domain-containing protein</fullName>
    </recommendedName>
</protein>
<dbReference type="Proteomes" id="UP000323011">
    <property type="component" value="Unassembled WGS sequence"/>
</dbReference>
<evidence type="ECO:0000313" key="4">
    <source>
        <dbReference type="EMBL" id="KAA0150196.1"/>
    </source>
</evidence>
<dbReference type="EMBL" id="VLTN01000036">
    <property type="protein sequence ID" value="KAA0150196.1"/>
    <property type="molecule type" value="Genomic_DNA"/>
</dbReference>
<feature type="domain" description="SH2" evidence="3">
    <location>
        <begin position="1259"/>
        <end position="1359"/>
    </location>
</feature>
<feature type="compositionally biased region" description="Basic and acidic residues" evidence="2">
    <location>
        <begin position="923"/>
        <end position="932"/>
    </location>
</feature>
<feature type="compositionally biased region" description="Low complexity" evidence="2">
    <location>
        <begin position="1164"/>
        <end position="1186"/>
    </location>
</feature>
<name>A0A5A8CAR1_CAFRO</name>
<dbReference type="CDD" id="cd00173">
    <property type="entry name" value="SH2"/>
    <property type="match status" value="1"/>
</dbReference>
<proteinExistence type="predicted"/>
<comment type="caution">
    <text evidence="4">The sequence shown here is derived from an EMBL/GenBank/DDBJ whole genome shotgun (WGS) entry which is preliminary data.</text>
</comment>
<feature type="region of interest" description="Disordered" evidence="2">
    <location>
        <begin position="731"/>
        <end position="772"/>
    </location>
</feature>
<feature type="region of interest" description="Disordered" evidence="2">
    <location>
        <begin position="652"/>
        <end position="689"/>
    </location>
</feature>
<evidence type="ECO:0000259" key="3">
    <source>
        <dbReference type="PROSITE" id="PS50001"/>
    </source>
</evidence>
<evidence type="ECO:0000256" key="1">
    <source>
        <dbReference type="PROSITE-ProRule" id="PRU00191"/>
    </source>
</evidence>
<dbReference type="Gene3D" id="3.30.505.10">
    <property type="entry name" value="SH2 domain"/>
    <property type="match status" value="1"/>
</dbReference>